<dbReference type="EMBL" id="JAGFBV010000016">
    <property type="protein sequence ID" value="MBP4138685.1"/>
    <property type="molecule type" value="Genomic_DNA"/>
</dbReference>
<sequence>MIIGNKENFAIEFEKLNSNPEMGYGKLWLQNKFFGTKEDLIYLNGYLLSLLDEILNAKIITSNIEDKDPIELFNFLKYFGRNYLILGSTFTDNFEAYCYKSNEKIFLIWKLREVEMIFDELRNYDRGIQFCNVNYIEIKIVKEDFINQLNKA</sequence>
<protein>
    <submittedName>
        <fullName evidence="1">Uncharacterized protein</fullName>
    </submittedName>
</protein>
<comment type="caution">
    <text evidence="1">The sequence shown here is derived from an EMBL/GenBank/DDBJ whole genome shotgun (WGS) entry which is preliminary data.</text>
</comment>
<keyword evidence="2" id="KW-1185">Reference proteome</keyword>
<reference evidence="1 2" key="1">
    <citation type="submission" date="2021-03" db="EMBL/GenBank/DDBJ databases">
        <title>Flavobacterium Flabelliformis Sp. Nov. And Flavobacterium Geliluteum Sp. Nov., Two Novel Multidrug Resistant Psychrophilic Species Isolated From Antarctica.</title>
        <authorList>
            <person name="Kralova S."/>
            <person name="Busse H.J."/>
            <person name="Bezdicek M."/>
            <person name="Nykrynova M."/>
            <person name="Kroupova E."/>
            <person name="Krsek D."/>
            <person name="Sedlacek I."/>
        </authorList>
    </citation>
    <scope>NUCLEOTIDE SEQUENCE [LARGE SCALE GENOMIC DNA]</scope>
    <source>
        <strain evidence="1 2">P7388</strain>
    </source>
</reference>
<evidence type="ECO:0000313" key="2">
    <source>
        <dbReference type="Proteomes" id="UP000675047"/>
    </source>
</evidence>
<dbReference type="AlphaFoldDB" id="A0A941AX46"/>
<dbReference type="Proteomes" id="UP000675047">
    <property type="component" value="Unassembled WGS sequence"/>
</dbReference>
<proteinExistence type="predicted"/>
<dbReference type="RefSeq" id="WP_210666676.1">
    <property type="nucleotide sequence ID" value="NZ_JAGFBV010000016.1"/>
</dbReference>
<gene>
    <name evidence="1" type="ORF">J3495_11365</name>
</gene>
<accession>A0A941AX46</accession>
<organism evidence="1 2">
    <name type="scientific">Flavobacterium geliluteum</name>
    <dbReference type="NCBI Taxonomy" id="2816120"/>
    <lineage>
        <taxon>Bacteria</taxon>
        <taxon>Pseudomonadati</taxon>
        <taxon>Bacteroidota</taxon>
        <taxon>Flavobacteriia</taxon>
        <taxon>Flavobacteriales</taxon>
        <taxon>Flavobacteriaceae</taxon>
        <taxon>Flavobacterium</taxon>
    </lineage>
</organism>
<evidence type="ECO:0000313" key="1">
    <source>
        <dbReference type="EMBL" id="MBP4138685.1"/>
    </source>
</evidence>
<name>A0A941AX46_9FLAO</name>